<dbReference type="SUPFAM" id="SSF47413">
    <property type="entry name" value="lambda repressor-like DNA-binding domains"/>
    <property type="match status" value="1"/>
</dbReference>
<organism evidence="3 4">
    <name type="scientific">Aliiglaciecola litoralis</name>
    <dbReference type="NCBI Taxonomy" id="582857"/>
    <lineage>
        <taxon>Bacteria</taxon>
        <taxon>Pseudomonadati</taxon>
        <taxon>Pseudomonadota</taxon>
        <taxon>Gammaproteobacteria</taxon>
        <taxon>Alteromonadales</taxon>
        <taxon>Alteromonadaceae</taxon>
        <taxon>Aliiglaciecola</taxon>
    </lineage>
</organism>
<feature type="domain" description="HTH cro/C1-type" evidence="2">
    <location>
        <begin position="20"/>
        <end position="76"/>
    </location>
</feature>
<keyword evidence="1" id="KW-0238">DNA-binding</keyword>
<accession>A0ABP3WSX3</accession>
<evidence type="ECO:0000256" key="1">
    <source>
        <dbReference type="ARBA" id="ARBA00023125"/>
    </source>
</evidence>
<dbReference type="InterPro" id="IPR010982">
    <property type="entry name" value="Lambda_DNA-bd_dom_sf"/>
</dbReference>
<reference evidence="4" key="1">
    <citation type="journal article" date="2019" name="Int. J. Syst. Evol. Microbiol.">
        <title>The Global Catalogue of Microorganisms (GCM) 10K type strain sequencing project: providing services to taxonomists for standard genome sequencing and annotation.</title>
        <authorList>
            <consortium name="The Broad Institute Genomics Platform"/>
            <consortium name="The Broad Institute Genome Sequencing Center for Infectious Disease"/>
            <person name="Wu L."/>
            <person name="Ma J."/>
        </authorList>
    </citation>
    <scope>NUCLEOTIDE SEQUENCE [LARGE SCALE GENOMIC DNA]</scope>
    <source>
        <strain evidence="4">JCM 15896</strain>
    </source>
</reference>
<gene>
    <name evidence="3" type="ORF">GCM10009114_17700</name>
</gene>
<evidence type="ECO:0000313" key="4">
    <source>
        <dbReference type="Proteomes" id="UP001500359"/>
    </source>
</evidence>
<comment type="caution">
    <text evidence="3">The sequence shown here is derived from an EMBL/GenBank/DDBJ whole genome shotgun (WGS) entry which is preliminary data.</text>
</comment>
<dbReference type="PROSITE" id="PS50943">
    <property type="entry name" value="HTH_CROC1"/>
    <property type="match status" value="1"/>
</dbReference>
<dbReference type="Proteomes" id="UP001500359">
    <property type="component" value="Unassembled WGS sequence"/>
</dbReference>
<keyword evidence="4" id="KW-1185">Reference proteome</keyword>
<dbReference type="PANTHER" id="PTHR46558:SF15">
    <property type="entry name" value="HELIX-TURN-HELIX DOMAIN PROTEIN"/>
    <property type="match status" value="1"/>
</dbReference>
<evidence type="ECO:0000259" key="2">
    <source>
        <dbReference type="PROSITE" id="PS50943"/>
    </source>
</evidence>
<protein>
    <recommendedName>
        <fullName evidence="2">HTH cro/C1-type domain-containing protein</fullName>
    </recommendedName>
</protein>
<sequence>MCIDEVDMRINTPKDLGAIIKDSRKSHNWTQTDLAERIGVFQKDISNWETKPEKITIDMLIKVCAALDLDFNIDKLSHNKKVSAITGKPRLGF</sequence>
<name>A0ABP3WSX3_9ALTE</name>
<dbReference type="Pfam" id="PF01381">
    <property type="entry name" value="HTH_3"/>
    <property type="match status" value="1"/>
</dbReference>
<evidence type="ECO:0000313" key="3">
    <source>
        <dbReference type="EMBL" id="GAA0856309.1"/>
    </source>
</evidence>
<dbReference type="SMART" id="SM00530">
    <property type="entry name" value="HTH_XRE"/>
    <property type="match status" value="1"/>
</dbReference>
<proteinExistence type="predicted"/>
<dbReference type="Gene3D" id="1.10.260.40">
    <property type="entry name" value="lambda repressor-like DNA-binding domains"/>
    <property type="match status" value="1"/>
</dbReference>
<dbReference type="InterPro" id="IPR001387">
    <property type="entry name" value="Cro/C1-type_HTH"/>
</dbReference>
<dbReference type="CDD" id="cd00093">
    <property type="entry name" value="HTH_XRE"/>
    <property type="match status" value="1"/>
</dbReference>
<dbReference type="EMBL" id="BAAAFD010000004">
    <property type="protein sequence ID" value="GAA0856309.1"/>
    <property type="molecule type" value="Genomic_DNA"/>
</dbReference>
<dbReference type="PANTHER" id="PTHR46558">
    <property type="entry name" value="TRACRIPTIONAL REGULATORY PROTEIN-RELATED-RELATED"/>
    <property type="match status" value="1"/>
</dbReference>